<accession>A0ABV5HYT2</accession>
<protein>
    <recommendedName>
        <fullName evidence="5">SMODS and SLOG-associating 2TM effector domain-containing protein</fullName>
    </recommendedName>
</protein>
<evidence type="ECO:0000256" key="1">
    <source>
        <dbReference type="SAM" id="Coils"/>
    </source>
</evidence>
<evidence type="ECO:0000313" key="4">
    <source>
        <dbReference type="Proteomes" id="UP001589670"/>
    </source>
</evidence>
<dbReference type="RefSeq" id="WP_377068620.1">
    <property type="nucleotide sequence ID" value="NZ_JBHMEC010000011.1"/>
</dbReference>
<dbReference type="EMBL" id="JBHMEC010000011">
    <property type="protein sequence ID" value="MFB9149573.1"/>
    <property type="molecule type" value="Genomic_DNA"/>
</dbReference>
<comment type="caution">
    <text evidence="3">The sequence shown here is derived from an EMBL/GenBank/DDBJ whole genome shotgun (WGS) entry which is preliminary data.</text>
</comment>
<keyword evidence="2" id="KW-0812">Transmembrane</keyword>
<feature type="transmembrane region" description="Helical" evidence="2">
    <location>
        <begin position="190"/>
        <end position="214"/>
    </location>
</feature>
<sequence>MKLNGYEVFSRQTVASWRLLVFASTTLIAVKFFDYNNEAWPLLGKNIAPNEFEIISSVTVAFLAVSFLVNWYGDYIGFARWFKRAHVVKNSIEESGAAENTESPLEGLKRRLRQLEESNENAEDRILELEAFSIDDLQSVQGDRNVSQDLETLRSTTSSNKSTLELMNSQVGDLKALLGDLGPNFSQVSAFAKILFFGWYLLLPLGLAIFALLLR</sequence>
<evidence type="ECO:0000313" key="3">
    <source>
        <dbReference type="EMBL" id="MFB9149573.1"/>
    </source>
</evidence>
<keyword evidence="1" id="KW-0175">Coiled coil</keyword>
<feature type="transmembrane region" description="Helical" evidence="2">
    <location>
        <begin position="54"/>
        <end position="73"/>
    </location>
</feature>
<keyword evidence="4" id="KW-1185">Reference proteome</keyword>
<feature type="coiled-coil region" evidence="1">
    <location>
        <begin position="98"/>
        <end position="132"/>
    </location>
</feature>
<gene>
    <name evidence="3" type="ORF">ACFFU4_07390</name>
</gene>
<evidence type="ECO:0000256" key="2">
    <source>
        <dbReference type="SAM" id="Phobius"/>
    </source>
</evidence>
<feature type="transmembrane region" description="Helical" evidence="2">
    <location>
        <begin position="15"/>
        <end position="33"/>
    </location>
</feature>
<evidence type="ECO:0008006" key="5">
    <source>
        <dbReference type="Google" id="ProtNLM"/>
    </source>
</evidence>
<keyword evidence="2" id="KW-0472">Membrane</keyword>
<name>A0ABV5HYT2_9RHOB</name>
<keyword evidence="2" id="KW-1133">Transmembrane helix</keyword>
<reference evidence="3 4" key="1">
    <citation type="submission" date="2024-09" db="EMBL/GenBank/DDBJ databases">
        <authorList>
            <person name="Sun Q."/>
            <person name="Mori K."/>
        </authorList>
    </citation>
    <scope>NUCLEOTIDE SEQUENCE [LARGE SCALE GENOMIC DNA]</scope>
    <source>
        <strain evidence="3 4">CECT 9424</strain>
    </source>
</reference>
<dbReference type="Proteomes" id="UP001589670">
    <property type="component" value="Unassembled WGS sequence"/>
</dbReference>
<proteinExistence type="predicted"/>
<organism evidence="3 4">
    <name type="scientific">Roseovarius ramblicola</name>
    <dbReference type="NCBI Taxonomy" id="2022336"/>
    <lineage>
        <taxon>Bacteria</taxon>
        <taxon>Pseudomonadati</taxon>
        <taxon>Pseudomonadota</taxon>
        <taxon>Alphaproteobacteria</taxon>
        <taxon>Rhodobacterales</taxon>
        <taxon>Roseobacteraceae</taxon>
        <taxon>Roseovarius</taxon>
    </lineage>
</organism>